<keyword evidence="1" id="KW-1133">Transmembrane helix</keyword>
<name>A0ABT8S767_9BURK</name>
<proteinExistence type="predicted"/>
<protein>
    <submittedName>
        <fullName evidence="2">DUF2306 domain-containing protein</fullName>
    </submittedName>
</protein>
<keyword evidence="3" id="KW-1185">Reference proteome</keyword>
<reference evidence="2" key="1">
    <citation type="submission" date="2023-06" db="EMBL/GenBank/DDBJ databases">
        <authorList>
            <person name="Jiang Y."/>
            <person name="Liu Q."/>
        </authorList>
    </citation>
    <scope>NUCLEOTIDE SEQUENCE</scope>
    <source>
        <strain evidence="2">CGMCC 1.12090</strain>
    </source>
</reference>
<keyword evidence="1" id="KW-0472">Membrane</keyword>
<sequence length="137" mass="15042">MQMSPVIAVHLAAAASALALGPVVLWARQSRTQRPRLHRALGYAWVTLIVMAALSALFIRDFRLPNIGGYTLVHLLVPTTFFGLSRAFWKLAKGDIRGHRIAMQATYISACIVAGAFTLLPSRYLGQILWGQWLGVA</sequence>
<dbReference type="Proteomes" id="UP001169027">
    <property type="component" value="Unassembled WGS sequence"/>
</dbReference>
<organism evidence="2 3">
    <name type="scientific">Variovorax ginsengisoli</name>
    <dbReference type="NCBI Taxonomy" id="363844"/>
    <lineage>
        <taxon>Bacteria</taxon>
        <taxon>Pseudomonadati</taxon>
        <taxon>Pseudomonadota</taxon>
        <taxon>Betaproteobacteria</taxon>
        <taxon>Burkholderiales</taxon>
        <taxon>Comamonadaceae</taxon>
        <taxon>Variovorax</taxon>
    </lineage>
</organism>
<accession>A0ABT8S767</accession>
<comment type="caution">
    <text evidence="2">The sequence shown here is derived from an EMBL/GenBank/DDBJ whole genome shotgun (WGS) entry which is preliminary data.</text>
</comment>
<dbReference type="Pfam" id="PF10067">
    <property type="entry name" value="DUF2306"/>
    <property type="match status" value="1"/>
</dbReference>
<feature type="transmembrane region" description="Helical" evidence="1">
    <location>
        <begin position="6"/>
        <end position="28"/>
    </location>
</feature>
<gene>
    <name evidence="2" type="ORF">Q2T77_20120</name>
</gene>
<feature type="transmembrane region" description="Helical" evidence="1">
    <location>
        <begin position="101"/>
        <end position="120"/>
    </location>
</feature>
<dbReference type="RefSeq" id="WP_301812368.1">
    <property type="nucleotide sequence ID" value="NZ_JAUJZH010000015.1"/>
</dbReference>
<evidence type="ECO:0000256" key="1">
    <source>
        <dbReference type="SAM" id="Phobius"/>
    </source>
</evidence>
<evidence type="ECO:0000313" key="3">
    <source>
        <dbReference type="Proteomes" id="UP001169027"/>
    </source>
</evidence>
<feature type="transmembrane region" description="Helical" evidence="1">
    <location>
        <begin position="71"/>
        <end position="89"/>
    </location>
</feature>
<evidence type="ECO:0000313" key="2">
    <source>
        <dbReference type="EMBL" id="MDO1534600.1"/>
    </source>
</evidence>
<dbReference type="EMBL" id="JAUKVY010000015">
    <property type="protein sequence ID" value="MDO1534600.1"/>
    <property type="molecule type" value="Genomic_DNA"/>
</dbReference>
<dbReference type="InterPro" id="IPR018750">
    <property type="entry name" value="DUF2306_membrane"/>
</dbReference>
<keyword evidence="1" id="KW-0812">Transmembrane</keyword>
<feature type="transmembrane region" description="Helical" evidence="1">
    <location>
        <begin position="40"/>
        <end position="59"/>
    </location>
</feature>